<dbReference type="KEGG" id="ned:HUN01_19840"/>
<protein>
    <submittedName>
        <fullName evidence="6">LLM class flavin-dependent oxidoreductase</fullName>
    </submittedName>
</protein>
<evidence type="ECO:0000256" key="1">
    <source>
        <dbReference type="ARBA" id="ARBA00022630"/>
    </source>
</evidence>
<dbReference type="PANTHER" id="PTHR42847">
    <property type="entry name" value="ALKANESULFONATE MONOOXYGENASE"/>
    <property type="match status" value="1"/>
</dbReference>
<keyword evidence="4" id="KW-0503">Monooxygenase</keyword>
<dbReference type="GO" id="GO:0046306">
    <property type="term" value="P:alkanesulfonate catabolic process"/>
    <property type="evidence" value="ECO:0007669"/>
    <property type="project" value="TreeGrafter"/>
</dbReference>
<evidence type="ECO:0000256" key="2">
    <source>
        <dbReference type="ARBA" id="ARBA00022643"/>
    </source>
</evidence>
<dbReference type="CDD" id="cd01094">
    <property type="entry name" value="Alkanesulfonate_monoxygenase"/>
    <property type="match status" value="1"/>
</dbReference>
<dbReference type="GO" id="GO:0008726">
    <property type="term" value="F:alkanesulfonate monooxygenase activity"/>
    <property type="evidence" value="ECO:0007669"/>
    <property type="project" value="TreeGrafter"/>
</dbReference>
<dbReference type="Pfam" id="PF00296">
    <property type="entry name" value="Bac_luciferase"/>
    <property type="match status" value="1"/>
</dbReference>
<gene>
    <name evidence="6" type="ORF">HUN01_19840</name>
</gene>
<dbReference type="Gene3D" id="3.20.20.30">
    <property type="entry name" value="Luciferase-like domain"/>
    <property type="match status" value="1"/>
</dbReference>
<name>A0A7D7QU01_9NOSO</name>
<dbReference type="InterPro" id="IPR036661">
    <property type="entry name" value="Luciferase-like_sf"/>
</dbReference>
<feature type="domain" description="Luciferase-like" evidence="5">
    <location>
        <begin position="31"/>
        <end position="337"/>
    </location>
</feature>
<dbReference type="Proteomes" id="UP000514713">
    <property type="component" value="Chromosome"/>
</dbReference>
<evidence type="ECO:0000259" key="5">
    <source>
        <dbReference type="Pfam" id="PF00296"/>
    </source>
</evidence>
<dbReference type="AlphaFoldDB" id="A0A7D7QU01"/>
<proteinExistence type="predicted"/>
<dbReference type="InterPro" id="IPR050172">
    <property type="entry name" value="SsuD_RutA_monooxygenase"/>
</dbReference>
<accession>A0A7D7QU01</accession>
<dbReference type="InterPro" id="IPR011251">
    <property type="entry name" value="Luciferase-like_dom"/>
</dbReference>
<reference evidence="7" key="1">
    <citation type="submission" date="2020-06" db="EMBL/GenBank/DDBJ databases">
        <title>Nostoc edaphicum CCNP1411 genome.</title>
        <authorList>
            <person name="Fidor A."/>
            <person name="Grabski M."/>
            <person name="Gawor J."/>
            <person name="Gromadka R."/>
            <person name="Wegrzyn G."/>
            <person name="Mazur-Marzec H."/>
        </authorList>
    </citation>
    <scope>NUCLEOTIDE SEQUENCE [LARGE SCALE GENOMIC DNA]</scope>
    <source>
        <strain evidence="7">CCNP1411</strain>
    </source>
</reference>
<evidence type="ECO:0000313" key="6">
    <source>
        <dbReference type="EMBL" id="QMS89723.1"/>
    </source>
</evidence>
<keyword evidence="3" id="KW-0560">Oxidoreductase</keyword>
<evidence type="ECO:0000256" key="4">
    <source>
        <dbReference type="ARBA" id="ARBA00023033"/>
    </source>
</evidence>
<keyword evidence="1" id="KW-0285">Flavoprotein</keyword>
<evidence type="ECO:0000256" key="3">
    <source>
        <dbReference type="ARBA" id="ARBA00023002"/>
    </source>
</evidence>
<evidence type="ECO:0000313" key="7">
    <source>
        <dbReference type="Proteomes" id="UP000514713"/>
    </source>
</evidence>
<organism evidence="6 7">
    <name type="scientific">Nostoc edaphicum CCNP1411</name>
    <dbReference type="NCBI Taxonomy" id="1472755"/>
    <lineage>
        <taxon>Bacteria</taxon>
        <taxon>Bacillati</taxon>
        <taxon>Cyanobacteriota</taxon>
        <taxon>Cyanophyceae</taxon>
        <taxon>Nostocales</taxon>
        <taxon>Nostocaceae</taxon>
        <taxon>Nostoc</taxon>
    </lineage>
</organism>
<keyword evidence="2" id="KW-0288">FMN</keyword>
<dbReference type="PANTHER" id="PTHR42847:SF4">
    <property type="entry name" value="ALKANESULFONATE MONOOXYGENASE-RELATED"/>
    <property type="match status" value="1"/>
</dbReference>
<dbReference type="EMBL" id="CP054698">
    <property type="protein sequence ID" value="QMS89723.1"/>
    <property type="molecule type" value="Genomic_DNA"/>
</dbReference>
<dbReference type="RefSeq" id="WP_181927639.1">
    <property type="nucleotide sequence ID" value="NZ_CP054698.1"/>
</dbReference>
<keyword evidence="7" id="KW-1185">Reference proteome</keyword>
<sequence length="374" mass="42607">MFAKQRLEFNWCAPVSGDGFYLGLPVWERPPSLEYTVEIFKTAERFGFQQILIGMGFNHHIMEAWTLATAVLALTISAGAMVAVRPGFYSAPILAKMAVTLDHISKGRLSLNIVTGGRPTEQAMYGDYLDHDSRYRRTREFMQICRQLWSTTNPFNYEGEFYQLHQTRLETLPLQTSGPLFYFGGASEMAQQVGAEFADVYLMWGEAQQQLADRINQMQQLVTNCGRRNEVRYGLRINIIARPTEIQARETAKEMLTKVSPKVLAKARTTEFPNTKRESVGQSRQWELRGNADEDWYVEPLLWAGISVVRSGAGMAIVGSYQQVAERLLQYIDLGITVFILSGYPHLEECENVGRNVLPLVREGYLHRNYRNPL</sequence>
<dbReference type="SUPFAM" id="SSF51679">
    <property type="entry name" value="Bacterial luciferase-like"/>
    <property type="match status" value="1"/>
</dbReference>